<accession>A0A0G1V3X2</accession>
<proteinExistence type="predicted"/>
<comment type="caution">
    <text evidence="1">The sequence shown here is derived from an EMBL/GenBank/DDBJ whole genome shotgun (WGS) entry which is preliminary data.</text>
</comment>
<dbReference type="AlphaFoldDB" id="A0A0G1V3X2"/>
<sequence length="36" mass="4010">MQKGEFTSCAEEIYTLKFGISSKGLDFFAYGNICPL</sequence>
<evidence type="ECO:0000313" key="1">
    <source>
        <dbReference type="EMBL" id="KKW01055.1"/>
    </source>
</evidence>
<organism evidence="1 2">
    <name type="scientific">Candidatus Amesbacteria bacterium GW2011_GWA1_48_9</name>
    <dbReference type="NCBI Taxonomy" id="1618355"/>
    <lineage>
        <taxon>Bacteria</taxon>
        <taxon>Candidatus Amesiibacteriota</taxon>
    </lineage>
</organism>
<dbReference type="Proteomes" id="UP000034637">
    <property type="component" value="Unassembled WGS sequence"/>
</dbReference>
<gene>
    <name evidence="1" type="ORF">UY33_C0002G0045</name>
</gene>
<reference evidence="1 2" key="1">
    <citation type="journal article" date="2015" name="Nature">
        <title>rRNA introns, odd ribosomes, and small enigmatic genomes across a large radiation of phyla.</title>
        <authorList>
            <person name="Brown C.T."/>
            <person name="Hug L.A."/>
            <person name="Thomas B.C."/>
            <person name="Sharon I."/>
            <person name="Castelle C.J."/>
            <person name="Singh A."/>
            <person name="Wilkins M.J."/>
            <person name="Williams K.H."/>
            <person name="Banfield J.F."/>
        </authorList>
    </citation>
    <scope>NUCLEOTIDE SEQUENCE [LARGE SCALE GENOMIC DNA]</scope>
</reference>
<evidence type="ECO:0000313" key="2">
    <source>
        <dbReference type="Proteomes" id="UP000034637"/>
    </source>
</evidence>
<protein>
    <submittedName>
        <fullName evidence="1">Uncharacterized protein</fullName>
    </submittedName>
</protein>
<dbReference type="EMBL" id="LCPP01000002">
    <property type="protein sequence ID" value="KKW01055.1"/>
    <property type="molecule type" value="Genomic_DNA"/>
</dbReference>
<name>A0A0G1V3X2_9BACT</name>